<evidence type="ECO:0000256" key="4">
    <source>
        <dbReference type="PROSITE-ProRule" id="PRU00267"/>
    </source>
</evidence>
<evidence type="ECO:0000256" key="2">
    <source>
        <dbReference type="ARBA" id="ARBA00023125"/>
    </source>
</evidence>
<dbReference type="Pfam" id="PF00505">
    <property type="entry name" value="HMG_box"/>
    <property type="match status" value="1"/>
</dbReference>
<reference evidence="7" key="2">
    <citation type="submission" date="2023-01" db="EMBL/GenBank/DDBJ databases">
        <authorList>
            <person name="Petersen C."/>
        </authorList>
    </citation>
    <scope>NUCLEOTIDE SEQUENCE</scope>
    <source>
        <strain evidence="7">IBT 17514</strain>
    </source>
</reference>
<dbReference type="PANTHER" id="PTHR10270">
    <property type="entry name" value="SOX TRANSCRIPTION FACTOR"/>
    <property type="match status" value="1"/>
</dbReference>
<dbReference type="PANTHER" id="PTHR10270:SF161">
    <property type="entry name" value="SEX-DETERMINING REGION Y PROTEIN"/>
    <property type="match status" value="1"/>
</dbReference>
<evidence type="ECO:0000256" key="5">
    <source>
        <dbReference type="SAM" id="MobiDB-lite"/>
    </source>
</evidence>
<reference evidence="7" key="1">
    <citation type="journal article" date="2023" name="IMA Fungus">
        <title>Comparative genomic study of the Penicillium genus elucidates a diverse pangenome and 15 lateral gene transfer events.</title>
        <authorList>
            <person name="Petersen C."/>
            <person name="Sorensen T."/>
            <person name="Nielsen M.R."/>
            <person name="Sondergaard T.E."/>
            <person name="Sorensen J.L."/>
            <person name="Fitzpatrick D.A."/>
            <person name="Frisvad J.C."/>
            <person name="Nielsen K.L."/>
        </authorList>
    </citation>
    <scope>NUCLEOTIDE SEQUENCE</scope>
    <source>
        <strain evidence="7">IBT 17514</strain>
    </source>
</reference>
<dbReference type="InterPro" id="IPR009071">
    <property type="entry name" value="HMG_box_dom"/>
</dbReference>
<evidence type="ECO:0000313" key="7">
    <source>
        <dbReference type="EMBL" id="KAJ5738332.1"/>
    </source>
</evidence>
<sequence>MPAAQRLFWVPSTEADQLTEALWHEAGTIERLKATNNELILPDNVVAKIGLANVAKLAKRLSMYIGGTVQLVEDPTIQAVRLMPIFNTNAAALDWVKLDHIATQVREAVSVGQVEAPARPGKIPRPMNSWILYRQHHHRAVSDANPNLPNTEISKIIAAQWRDEPDATRLEWRELSEKMKAEHARAHPDYQYSPRRPGEKRTRRSRVRVRTDSVEDFMVDTARGEQRLRDSILGNGPNPWDCNGFVDIDEEFMMILNDHNLLHGFNGIFPNMEESPGDEEFTAMVNAQVNGEPFQKLRWAPLRGDEFGTEFTEAEMEGSFEST</sequence>
<keyword evidence="2 4" id="KW-0238">DNA-binding</keyword>
<evidence type="ECO:0000313" key="8">
    <source>
        <dbReference type="Proteomes" id="UP001215712"/>
    </source>
</evidence>
<dbReference type="SUPFAM" id="SSF47095">
    <property type="entry name" value="HMG-box"/>
    <property type="match status" value="1"/>
</dbReference>
<name>A0AAD6MZW9_9EURO</name>
<accession>A0AAD6MZW9</accession>
<dbReference type="SMART" id="SM00398">
    <property type="entry name" value="HMG"/>
    <property type="match status" value="1"/>
</dbReference>
<dbReference type="Gene3D" id="1.10.30.10">
    <property type="entry name" value="High mobility group box domain"/>
    <property type="match status" value="1"/>
</dbReference>
<dbReference type="AlphaFoldDB" id="A0AAD6MZW9"/>
<dbReference type="GO" id="GO:0000122">
    <property type="term" value="P:negative regulation of transcription by RNA polymerase II"/>
    <property type="evidence" value="ECO:0007669"/>
    <property type="project" value="TreeGrafter"/>
</dbReference>
<evidence type="ECO:0000256" key="1">
    <source>
        <dbReference type="ARBA" id="ARBA00023015"/>
    </source>
</evidence>
<keyword evidence="8" id="KW-1185">Reference proteome</keyword>
<dbReference type="GO" id="GO:0005634">
    <property type="term" value="C:nucleus"/>
    <property type="evidence" value="ECO:0007669"/>
    <property type="project" value="UniProtKB-UniRule"/>
</dbReference>
<dbReference type="InterPro" id="IPR050140">
    <property type="entry name" value="SRY-related_HMG-box_TF-like"/>
</dbReference>
<keyword evidence="1" id="KW-0805">Transcription regulation</keyword>
<evidence type="ECO:0000256" key="3">
    <source>
        <dbReference type="ARBA" id="ARBA00023163"/>
    </source>
</evidence>
<gene>
    <name evidence="7" type="ORF">N7493_001487</name>
</gene>
<dbReference type="EMBL" id="JAQJAN010000002">
    <property type="protein sequence ID" value="KAJ5738332.1"/>
    <property type="molecule type" value="Genomic_DNA"/>
</dbReference>
<keyword evidence="3" id="KW-0804">Transcription</keyword>
<keyword evidence="4" id="KW-0539">Nucleus</keyword>
<dbReference type="GO" id="GO:0030154">
    <property type="term" value="P:cell differentiation"/>
    <property type="evidence" value="ECO:0007669"/>
    <property type="project" value="TreeGrafter"/>
</dbReference>
<proteinExistence type="predicted"/>
<protein>
    <recommendedName>
        <fullName evidence="6">HMG box domain-containing protein</fullName>
    </recommendedName>
</protein>
<dbReference type="PROSITE" id="PS50118">
    <property type="entry name" value="HMG_BOX_2"/>
    <property type="match status" value="1"/>
</dbReference>
<dbReference type="Proteomes" id="UP001215712">
    <property type="component" value="Unassembled WGS sequence"/>
</dbReference>
<dbReference type="GO" id="GO:0001228">
    <property type="term" value="F:DNA-binding transcription activator activity, RNA polymerase II-specific"/>
    <property type="evidence" value="ECO:0007669"/>
    <property type="project" value="TreeGrafter"/>
</dbReference>
<feature type="DNA-binding region" description="HMG box" evidence="4">
    <location>
        <begin position="123"/>
        <end position="191"/>
    </location>
</feature>
<evidence type="ECO:0000259" key="6">
    <source>
        <dbReference type="PROSITE" id="PS50118"/>
    </source>
</evidence>
<dbReference type="FunFam" id="1.10.30.10:FF:000041">
    <property type="entry name" value="HMG box family protein"/>
    <property type="match status" value="1"/>
</dbReference>
<feature type="domain" description="HMG box" evidence="6">
    <location>
        <begin position="123"/>
        <end position="191"/>
    </location>
</feature>
<comment type="caution">
    <text evidence="7">The sequence shown here is derived from an EMBL/GenBank/DDBJ whole genome shotgun (WGS) entry which is preliminary data.</text>
</comment>
<dbReference type="InterPro" id="IPR036910">
    <property type="entry name" value="HMG_box_dom_sf"/>
</dbReference>
<dbReference type="CDD" id="cd01389">
    <property type="entry name" value="HMG-box_ROX1-like"/>
    <property type="match status" value="1"/>
</dbReference>
<feature type="region of interest" description="Disordered" evidence="5">
    <location>
        <begin position="182"/>
        <end position="209"/>
    </location>
</feature>
<organism evidence="7 8">
    <name type="scientific">Penicillium malachiteum</name>
    <dbReference type="NCBI Taxonomy" id="1324776"/>
    <lineage>
        <taxon>Eukaryota</taxon>
        <taxon>Fungi</taxon>
        <taxon>Dikarya</taxon>
        <taxon>Ascomycota</taxon>
        <taxon>Pezizomycotina</taxon>
        <taxon>Eurotiomycetes</taxon>
        <taxon>Eurotiomycetidae</taxon>
        <taxon>Eurotiales</taxon>
        <taxon>Aspergillaceae</taxon>
        <taxon>Penicillium</taxon>
    </lineage>
</organism>
<dbReference type="GO" id="GO:0000978">
    <property type="term" value="F:RNA polymerase II cis-regulatory region sequence-specific DNA binding"/>
    <property type="evidence" value="ECO:0007669"/>
    <property type="project" value="TreeGrafter"/>
</dbReference>